<reference evidence="1 2" key="1">
    <citation type="submission" date="2024-08" db="EMBL/GenBank/DDBJ databases">
        <title>Insights into the chromosomal genome structure of Flemingia macrophylla.</title>
        <authorList>
            <person name="Ding Y."/>
            <person name="Zhao Y."/>
            <person name="Bi W."/>
            <person name="Wu M."/>
            <person name="Zhao G."/>
            <person name="Gong Y."/>
            <person name="Li W."/>
            <person name="Zhang P."/>
        </authorList>
    </citation>
    <scope>NUCLEOTIDE SEQUENCE [LARGE SCALE GENOMIC DNA]</scope>
    <source>
        <strain evidence="1">DYQJB</strain>
        <tissue evidence="1">Leaf</tissue>
    </source>
</reference>
<comment type="caution">
    <text evidence="1">The sequence shown here is derived from an EMBL/GenBank/DDBJ whole genome shotgun (WGS) entry which is preliminary data.</text>
</comment>
<proteinExistence type="predicted"/>
<protein>
    <submittedName>
        <fullName evidence="1">Uncharacterized protein</fullName>
    </submittedName>
</protein>
<gene>
    <name evidence="1" type="ORF">Fmac_020692</name>
</gene>
<name>A0ABD1LUT3_9FABA</name>
<dbReference type="AlphaFoldDB" id="A0ABD1LUT3"/>
<evidence type="ECO:0000313" key="2">
    <source>
        <dbReference type="Proteomes" id="UP001603857"/>
    </source>
</evidence>
<accession>A0ABD1LUT3</accession>
<sequence>MRGPIGIPNVALEHIPLQLNYMMHATNICIVDNMQILPHFIFRFYLNYA</sequence>
<evidence type="ECO:0000313" key="1">
    <source>
        <dbReference type="EMBL" id="KAL2327265.1"/>
    </source>
</evidence>
<dbReference type="Proteomes" id="UP001603857">
    <property type="component" value="Unassembled WGS sequence"/>
</dbReference>
<keyword evidence="2" id="KW-1185">Reference proteome</keyword>
<dbReference type="EMBL" id="JBGMDY010000007">
    <property type="protein sequence ID" value="KAL2327265.1"/>
    <property type="molecule type" value="Genomic_DNA"/>
</dbReference>
<organism evidence="1 2">
    <name type="scientific">Flemingia macrophylla</name>
    <dbReference type="NCBI Taxonomy" id="520843"/>
    <lineage>
        <taxon>Eukaryota</taxon>
        <taxon>Viridiplantae</taxon>
        <taxon>Streptophyta</taxon>
        <taxon>Embryophyta</taxon>
        <taxon>Tracheophyta</taxon>
        <taxon>Spermatophyta</taxon>
        <taxon>Magnoliopsida</taxon>
        <taxon>eudicotyledons</taxon>
        <taxon>Gunneridae</taxon>
        <taxon>Pentapetalae</taxon>
        <taxon>rosids</taxon>
        <taxon>fabids</taxon>
        <taxon>Fabales</taxon>
        <taxon>Fabaceae</taxon>
        <taxon>Papilionoideae</taxon>
        <taxon>50 kb inversion clade</taxon>
        <taxon>NPAAA clade</taxon>
        <taxon>indigoferoid/millettioid clade</taxon>
        <taxon>Phaseoleae</taxon>
        <taxon>Flemingia</taxon>
    </lineage>
</organism>